<name>A0A1A9WEW3_9MUSC</name>
<evidence type="ECO:0000256" key="4">
    <source>
        <dbReference type="ARBA" id="ARBA00022777"/>
    </source>
</evidence>
<reference evidence="8" key="1">
    <citation type="submission" date="2014-03" db="EMBL/GenBank/DDBJ databases">
        <authorList>
            <person name="Aksoy S."/>
            <person name="Warren W."/>
            <person name="Wilson R.K."/>
        </authorList>
    </citation>
    <scope>NUCLEOTIDE SEQUENCE [LARGE SCALE GENOMIC DNA]</scope>
    <source>
        <strain evidence="8">IAEA</strain>
    </source>
</reference>
<keyword evidence="1" id="KW-0723">Serine/threonine-protein kinase</keyword>
<dbReference type="GO" id="GO:0005524">
    <property type="term" value="F:ATP binding"/>
    <property type="evidence" value="ECO:0007669"/>
    <property type="project" value="UniProtKB-KW"/>
</dbReference>
<protein>
    <recommendedName>
        <fullName evidence="6">Protein kinase domain-containing protein</fullName>
    </recommendedName>
</protein>
<dbReference type="STRING" id="37001.A0A1A9WEW3"/>
<feature type="domain" description="Protein kinase" evidence="6">
    <location>
        <begin position="23"/>
        <end position="286"/>
    </location>
</feature>
<keyword evidence="8" id="KW-1185">Reference proteome</keyword>
<dbReference type="CDD" id="cd07850">
    <property type="entry name" value="STKc_JNK"/>
    <property type="match status" value="1"/>
</dbReference>
<evidence type="ECO:0000259" key="6">
    <source>
        <dbReference type="PROSITE" id="PS50011"/>
    </source>
</evidence>
<dbReference type="InterPro" id="IPR011009">
    <property type="entry name" value="Kinase-like_dom_sf"/>
</dbReference>
<accession>A0A1A9WEW3</accession>
<dbReference type="GO" id="GO:0004674">
    <property type="term" value="F:protein serine/threonine kinase activity"/>
    <property type="evidence" value="ECO:0007669"/>
    <property type="project" value="UniProtKB-KW"/>
</dbReference>
<keyword evidence="2" id="KW-0808">Transferase</keyword>
<evidence type="ECO:0000256" key="3">
    <source>
        <dbReference type="ARBA" id="ARBA00022741"/>
    </source>
</evidence>
<dbReference type="Gene3D" id="1.10.510.10">
    <property type="entry name" value="Transferase(Phosphotransferase) domain 1"/>
    <property type="match status" value="1"/>
</dbReference>
<dbReference type="Pfam" id="PF00069">
    <property type="entry name" value="Pkinase"/>
    <property type="match status" value="2"/>
</dbReference>
<dbReference type="PROSITE" id="PS50011">
    <property type="entry name" value="PROTEIN_KINASE_DOM"/>
    <property type="match status" value="1"/>
</dbReference>
<sequence length="343" mass="39460">MSSRHSLYTVEVGDTNFTILSRYQNLRPIGSGAQGIVCAAYDTVTEQNVAIKKLSRPFQNVTHAKRAYREFKLMKLVNHKNIIGLLNAFTPQRNLEEFQDVYLVMELMDANLCQDLKPSNIVVKADCTLKILDFGLARTAGTTFMMTPYVVTRYYRAPEVILGMGYKENVDIWSVGCIMGEMIRGGVLFPGTDHIDQWNKIIEQLGTPSASFMQRLQPTVRNYVENRPRYSGYSFDRLFPDVLFPSENNEQSRRKAAEARDLLSKMLVIDPEQRISVEQALLHSYIHVWYDNEEVNAPAPEPYDHSVDERNHTVEQWKELIYEEVMDYEEHTSNTNSSANNPR</sequence>
<keyword evidence="5" id="KW-0067">ATP-binding</keyword>
<keyword evidence="3" id="KW-0547">Nucleotide-binding</keyword>
<proteinExistence type="predicted"/>
<evidence type="ECO:0000256" key="5">
    <source>
        <dbReference type="ARBA" id="ARBA00022840"/>
    </source>
</evidence>
<evidence type="ECO:0000313" key="8">
    <source>
        <dbReference type="Proteomes" id="UP000091820"/>
    </source>
</evidence>
<dbReference type="Proteomes" id="UP000091820">
    <property type="component" value="Unassembled WGS sequence"/>
</dbReference>
<evidence type="ECO:0000256" key="1">
    <source>
        <dbReference type="ARBA" id="ARBA00022527"/>
    </source>
</evidence>
<dbReference type="FunFam" id="3.30.200.20:FF:000210">
    <property type="entry name" value="Mitogen-activated protein kinase"/>
    <property type="match status" value="1"/>
</dbReference>
<dbReference type="VEuPathDB" id="VectorBase:GBRI017118"/>
<keyword evidence="4" id="KW-0418">Kinase</keyword>
<organism evidence="7 8">
    <name type="scientific">Glossina brevipalpis</name>
    <dbReference type="NCBI Taxonomy" id="37001"/>
    <lineage>
        <taxon>Eukaryota</taxon>
        <taxon>Metazoa</taxon>
        <taxon>Ecdysozoa</taxon>
        <taxon>Arthropoda</taxon>
        <taxon>Hexapoda</taxon>
        <taxon>Insecta</taxon>
        <taxon>Pterygota</taxon>
        <taxon>Neoptera</taxon>
        <taxon>Endopterygota</taxon>
        <taxon>Diptera</taxon>
        <taxon>Brachycera</taxon>
        <taxon>Muscomorpha</taxon>
        <taxon>Hippoboscoidea</taxon>
        <taxon>Glossinidae</taxon>
        <taxon>Glossina</taxon>
    </lineage>
</organism>
<dbReference type="SUPFAM" id="SSF56112">
    <property type="entry name" value="Protein kinase-like (PK-like)"/>
    <property type="match status" value="1"/>
</dbReference>
<evidence type="ECO:0000313" key="7">
    <source>
        <dbReference type="EnsemblMetazoa" id="GBRI017118-PA"/>
    </source>
</evidence>
<dbReference type="EnsemblMetazoa" id="GBRI017118-RA">
    <property type="protein sequence ID" value="GBRI017118-PA"/>
    <property type="gene ID" value="GBRI017118"/>
</dbReference>
<dbReference type="PANTHER" id="PTHR24055">
    <property type="entry name" value="MITOGEN-ACTIVATED PROTEIN KINASE"/>
    <property type="match status" value="1"/>
</dbReference>
<dbReference type="SMART" id="SM00220">
    <property type="entry name" value="S_TKc"/>
    <property type="match status" value="1"/>
</dbReference>
<dbReference type="AlphaFoldDB" id="A0A1A9WEW3"/>
<dbReference type="InterPro" id="IPR050117">
    <property type="entry name" value="MAPK"/>
</dbReference>
<dbReference type="Gene3D" id="3.30.200.20">
    <property type="entry name" value="Phosphorylase Kinase, domain 1"/>
    <property type="match status" value="2"/>
</dbReference>
<reference evidence="7" key="2">
    <citation type="submission" date="2020-05" db="UniProtKB">
        <authorList>
            <consortium name="EnsemblMetazoa"/>
        </authorList>
    </citation>
    <scope>IDENTIFICATION</scope>
    <source>
        <strain evidence="7">IAEA</strain>
    </source>
</reference>
<evidence type="ECO:0000256" key="2">
    <source>
        <dbReference type="ARBA" id="ARBA00022679"/>
    </source>
</evidence>
<dbReference type="FunFam" id="1.10.510.10:FF:000624">
    <property type="entry name" value="Mitogen-activated protein kinase"/>
    <property type="match status" value="1"/>
</dbReference>
<dbReference type="InterPro" id="IPR000719">
    <property type="entry name" value="Prot_kinase_dom"/>
</dbReference>